<dbReference type="HOGENOM" id="CLU_042838_1_1_1"/>
<feature type="compositionally biased region" description="Polar residues" evidence="1">
    <location>
        <begin position="307"/>
        <end position="317"/>
    </location>
</feature>
<reference evidence="3" key="1">
    <citation type="journal article" date="2012" name="MBio">
        <title>Comparative genome analysis of Trichophyton rubrum and related dermatophytes reveals candidate genes involved in infection.</title>
        <authorList>
            <person name="Martinez D.A."/>
            <person name="Oliver B.G."/>
            <person name="Graeser Y."/>
            <person name="Goldberg J.M."/>
            <person name="Li W."/>
            <person name="Martinez-Rossi N.M."/>
            <person name="Monod M."/>
            <person name="Shelest E."/>
            <person name="Barton R.C."/>
            <person name="Birch E."/>
            <person name="Brakhage A.A."/>
            <person name="Chen Z."/>
            <person name="Gurr S.J."/>
            <person name="Heiman D."/>
            <person name="Heitman J."/>
            <person name="Kosti I."/>
            <person name="Rossi A."/>
            <person name="Saif S."/>
            <person name="Samalova M."/>
            <person name="Saunders C.W."/>
            <person name="Shea T."/>
            <person name="Summerbell R.C."/>
            <person name="Xu J."/>
            <person name="Young S."/>
            <person name="Zeng Q."/>
            <person name="Birren B.W."/>
            <person name="Cuomo C.A."/>
            <person name="White T.C."/>
        </authorList>
    </citation>
    <scope>NUCLEOTIDE SEQUENCE [LARGE SCALE GENOMIC DNA]</scope>
    <source>
        <strain evidence="3">ATCC MYA-4604 / CBS 118893</strain>
    </source>
</reference>
<evidence type="ECO:0000313" key="3">
    <source>
        <dbReference type="Proteomes" id="UP000002669"/>
    </source>
</evidence>
<gene>
    <name evidence="2" type="ORF">MGYG_07176</name>
</gene>
<dbReference type="PANTHER" id="PTHR16469">
    <property type="entry name" value="UBIQUITIN-ASSOCIATED AND SH3 DOMAIN-CONTAINING BA-RELATED"/>
    <property type="match status" value="1"/>
</dbReference>
<dbReference type="SMART" id="SM00855">
    <property type="entry name" value="PGAM"/>
    <property type="match status" value="1"/>
</dbReference>
<dbReference type="OrthoDB" id="414418at2759"/>
<protein>
    <submittedName>
        <fullName evidence="2">Transcription factor tau subunit</fullName>
    </submittedName>
</protein>
<dbReference type="FunCoup" id="E4V2A4">
    <property type="interactions" value="133"/>
</dbReference>
<sequence length="317" mass="34550">MPLDTIYLTRHGLRLNWSIDLSTGTYHAHYPTPTGIPVDPTLTGPGVRQSHELASYVSSAEFQPKPCRIYSSPFYRCLQTIQPTVQALRVLEKKGNADLRVRVENGLGEWFGHSSSFTHPSPASVNDLDPLFPSLIDTSYTAHVYPNPSGETIAQLHDRIATALNAIVADVDREIQEYERTHPESVGKSHAIIICGHAAPLIAMGRALTGNMPEDSSTDDFKVFTAGMSTFKRRALGDRGLDEPGSVSGRAAPIWRGGKGIRGGWDCVVNGECRYLSNGAERGWHFHGEEDFNSMPSSGVVEDSGSRNDISSASTKL</sequence>
<evidence type="ECO:0000256" key="1">
    <source>
        <dbReference type="SAM" id="MobiDB-lite"/>
    </source>
</evidence>
<dbReference type="AlphaFoldDB" id="E4V2A4"/>
<evidence type="ECO:0000313" key="2">
    <source>
        <dbReference type="EMBL" id="EFR04169.1"/>
    </source>
</evidence>
<dbReference type="InterPro" id="IPR029033">
    <property type="entry name" value="His_PPase_superfam"/>
</dbReference>
<proteinExistence type="predicted"/>
<dbReference type="RefSeq" id="XP_003171177.1">
    <property type="nucleotide sequence ID" value="XM_003171129.1"/>
</dbReference>
<feature type="region of interest" description="Disordered" evidence="1">
    <location>
        <begin position="295"/>
        <end position="317"/>
    </location>
</feature>
<dbReference type="eggNOG" id="ENOG502S5QH">
    <property type="taxonomic scope" value="Eukaryota"/>
</dbReference>
<dbReference type="InParanoid" id="E4V2A4"/>
<dbReference type="VEuPathDB" id="FungiDB:MGYG_07176"/>
<dbReference type="PANTHER" id="PTHR16469:SF51">
    <property type="entry name" value="TRANSCRIPTION FACTOR TAU 55 KDA SUBUNIT"/>
    <property type="match status" value="1"/>
</dbReference>
<dbReference type="Proteomes" id="UP000002669">
    <property type="component" value="Unassembled WGS sequence"/>
</dbReference>
<dbReference type="EMBL" id="DS989827">
    <property type="protein sequence ID" value="EFR04169.1"/>
    <property type="molecule type" value="Genomic_DNA"/>
</dbReference>
<dbReference type="GeneID" id="10026427"/>
<dbReference type="Gene3D" id="3.40.50.1240">
    <property type="entry name" value="Phosphoglycerate mutase-like"/>
    <property type="match status" value="1"/>
</dbReference>
<dbReference type="SUPFAM" id="SSF53254">
    <property type="entry name" value="Phosphoglycerate mutase-like"/>
    <property type="match status" value="1"/>
</dbReference>
<organism evidence="3">
    <name type="scientific">Arthroderma gypseum (strain ATCC MYA-4604 / CBS 118893)</name>
    <name type="common">Microsporum gypseum</name>
    <dbReference type="NCBI Taxonomy" id="535722"/>
    <lineage>
        <taxon>Eukaryota</taxon>
        <taxon>Fungi</taxon>
        <taxon>Dikarya</taxon>
        <taxon>Ascomycota</taxon>
        <taxon>Pezizomycotina</taxon>
        <taxon>Eurotiomycetes</taxon>
        <taxon>Eurotiomycetidae</taxon>
        <taxon>Onygenales</taxon>
        <taxon>Arthrodermataceae</taxon>
        <taxon>Nannizzia</taxon>
    </lineage>
</organism>
<name>E4V2A4_ARTGP</name>
<dbReference type="CDD" id="cd07067">
    <property type="entry name" value="HP_PGM_like"/>
    <property type="match status" value="1"/>
</dbReference>
<keyword evidence="3" id="KW-1185">Reference proteome</keyword>
<dbReference type="FunFam" id="3.40.50.1240:FF:000074">
    <property type="entry name" value="Phosphoglycerate mutase family protein"/>
    <property type="match status" value="1"/>
</dbReference>
<dbReference type="STRING" id="535722.E4V2A4"/>
<dbReference type="OMA" id="ICAHAAP"/>
<dbReference type="InterPro" id="IPR051710">
    <property type="entry name" value="Phosphatase_SH3-domain"/>
</dbReference>
<accession>E4V2A4</accession>
<dbReference type="InterPro" id="IPR013078">
    <property type="entry name" value="His_Pase_superF_clade-1"/>
</dbReference>
<dbReference type="Pfam" id="PF00300">
    <property type="entry name" value="His_Phos_1"/>
    <property type="match status" value="1"/>
</dbReference>